<accession>A0AAD4ITY9</accession>
<evidence type="ECO:0000313" key="14">
    <source>
        <dbReference type="Proteomes" id="UP001190926"/>
    </source>
</evidence>
<comment type="similarity">
    <text evidence="2">Belongs to the methyltransferase superfamily. HEN1 family.</text>
</comment>
<keyword evidence="9" id="KW-0694">RNA-binding</keyword>
<evidence type="ECO:0000256" key="2">
    <source>
        <dbReference type="ARBA" id="ARBA00009026"/>
    </source>
</evidence>
<dbReference type="InterPro" id="IPR029063">
    <property type="entry name" value="SAM-dependent_MTases_sf"/>
</dbReference>
<evidence type="ECO:0000313" key="13">
    <source>
        <dbReference type="EMBL" id="KAH6821091.1"/>
    </source>
</evidence>
<dbReference type="GO" id="GO:0005634">
    <property type="term" value="C:nucleus"/>
    <property type="evidence" value="ECO:0007669"/>
    <property type="project" value="TreeGrafter"/>
</dbReference>
<sequence>MLPLKKFVPPLQLLHLKLNSLSDSDAPNSKIKHAVLYDGNITKFDSRLHGFDIATCLEVIEHIEEEEASLFGDVVLSSFAPKILIVSTPNYEYNVILQGYTPHGQEDDPNDKNLAQACKFRNHDHKFEWTRAQFEHWASELAAKHNYSVDFSGVGGAADVEPRFASQMAIFKRREESPGSVECVSEYKQVWKWSREEEAVGVS</sequence>
<dbReference type="GO" id="GO:0001510">
    <property type="term" value="P:RNA methylation"/>
    <property type="evidence" value="ECO:0007669"/>
    <property type="project" value="InterPro"/>
</dbReference>
<evidence type="ECO:0000256" key="1">
    <source>
        <dbReference type="ARBA" id="ARBA00001946"/>
    </source>
</evidence>
<dbReference type="GO" id="GO:0003723">
    <property type="term" value="F:RNA binding"/>
    <property type="evidence" value="ECO:0007669"/>
    <property type="project" value="UniProtKB-KW"/>
</dbReference>
<gene>
    <name evidence="13" type="ORF">C2S53_019861</name>
</gene>
<dbReference type="PANTHER" id="PTHR21404:SF3">
    <property type="entry name" value="SMALL RNA 2'-O-METHYLTRANSFERASE"/>
    <property type="match status" value="1"/>
</dbReference>
<dbReference type="Proteomes" id="UP001190926">
    <property type="component" value="Unassembled WGS sequence"/>
</dbReference>
<proteinExistence type="inferred from homology"/>
<evidence type="ECO:0000256" key="8">
    <source>
        <dbReference type="ARBA" id="ARBA00022842"/>
    </source>
</evidence>
<keyword evidence="6" id="KW-0949">S-adenosyl-L-methionine</keyword>
<organism evidence="13 14">
    <name type="scientific">Perilla frutescens var. hirtella</name>
    <name type="common">Perilla citriodora</name>
    <name type="synonym">Perilla setoyensis</name>
    <dbReference type="NCBI Taxonomy" id="608512"/>
    <lineage>
        <taxon>Eukaryota</taxon>
        <taxon>Viridiplantae</taxon>
        <taxon>Streptophyta</taxon>
        <taxon>Embryophyta</taxon>
        <taxon>Tracheophyta</taxon>
        <taxon>Spermatophyta</taxon>
        <taxon>Magnoliopsida</taxon>
        <taxon>eudicotyledons</taxon>
        <taxon>Gunneridae</taxon>
        <taxon>Pentapetalae</taxon>
        <taxon>asterids</taxon>
        <taxon>lamiids</taxon>
        <taxon>Lamiales</taxon>
        <taxon>Lamiaceae</taxon>
        <taxon>Nepetoideae</taxon>
        <taxon>Elsholtzieae</taxon>
        <taxon>Perilla</taxon>
    </lineage>
</organism>
<evidence type="ECO:0000256" key="9">
    <source>
        <dbReference type="ARBA" id="ARBA00022884"/>
    </source>
</evidence>
<keyword evidence="10" id="KW-0943">RNA-mediated gene silencing</keyword>
<keyword evidence="4" id="KW-0489">Methyltransferase</keyword>
<dbReference type="Gene3D" id="3.40.50.150">
    <property type="entry name" value="Vaccinia Virus protein VP39"/>
    <property type="match status" value="1"/>
</dbReference>
<keyword evidence="8" id="KW-0460">Magnesium</keyword>
<keyword evidence="5" id="KW-0808">Transferase</keyword>
<dbReference type="GO" id="GO:0046872">
    <property type="term" value="F:metal ion binding"/>
    <property type="evidence" value="ECO:0007669"/>
    <property type="project" value="UniProtKB-KW"/>
</dbReference>
<evidence type="ECO:0000256" key="6">
    <source>
        <dbReference type="ARBA" id="ARBA00022691"/>
    </source>
</evidence>
<reference evidence="13 14" key="1">
    <citation type="journal article" date="2021" name="Nat. Commun.">
        <title>Incipient diploidization of the medicinal plant Perilla within 10,000 years.</title>
        <authorList>
            <person name="Zhang Y."/>
            <person name="Shen Q."/>
            <person name="Leng L."/>
            <person name="Zhang D."/>
            <person name="Chen S."/>
            <person name="Shi Y."/>
            <person name="Ning Z."/>
            <person name="Chen S."/>
        </authorList>
    </citation>
    <scope>NUCLEOTIDE SEQUENCE [LARGE SCALE GENOMIC DNA]</scope>
    <source>
        <strain evidence="14">cv. PC099</strain>
    </source>
</reference>
<keyword evidence="7" id="KW-0479">Metal-binding</keyword>
<dbReference type="InterPro" id="IPR026610">
    <property type="entry name" value="Hen1"/>
</dbReference>
<evidence type="ECO:0000256" key="12">
    <source>
        <dbReference type="ARBA" id="ARBA00048418"/>
    </source>
</evidence>
<comment type="caution">
    <text evidence="13">The sequence shown here is derived from an EMBL/GenBank/DDBJ whole genome shotgun (WGS) entry which is preliminary data.</text>
</comment>
<keyword evidence="14" id="KW-1185">Reference proteome</keyword>
<dbReference type="EMBL" id="SDAM02002688">
    <property type="protein sequence ID" value="KAH6821091.1"/>
    <property type="molecule type" value="Genomic_DNA"/>
</dbReference>
<comment type="cofactor">
    <cofactor evidence="1">
        <name>Mg(2+)</name>
        <dbReference type="ChEBI" id="CHEBI:18420"/>
    </cofactor>
</comment>
<dbReference type="AlphaFoldDB" id="A0AAD4ITY9"/>
<evidence type="ECO:0000256" key="7">
    <source>
        <dbReference type="ARBA" id="ARBA00022723"/>
    </source>
</evidence>
<dbReference type="GO" id="GO:0005737">
    <property type="term" value="C:cytoplasm"/>
    <property type="evidence" value="ECO:0007669"/>
    <property type="project" value="TreeGrafter"/>
</dbReference>
<evidence type="ECO:0000256" key="3">
    <source>
        <dbReference type="ARBA" id="ARBA00021330"/>
    </source>
</evidence>
<dbReference type="EC" id="2.1.1.386" evidence="11"/>
<evidence type="ECO:0000256" key="5">
    <source>
        <dbReference type="ARBA" id="ARBA00022679"/>
    </source>
</evidence>
<name>A0AAD4ITY9_PERFH</name>
<evidence type="ECO:0000256" key="4">
    <source>
        <dbReference type="ARBA" id="ARBA00022603"/>
    </source>
</evidence>
<protein>
    <recommendedName>
        <fullName evidence="3">Small RNA 2'-O-methyltransferase</fullName>
        <ecNumber evidence="11">2.1.1.386</ecNumber>
    </recommendedName>
</protein>
<evidence type="ECO:0000256" key="10">
    <source>
        <dbReference type="ARBA" id="ARBA00023158"/>
    </source>
</evidence>
<dbReference type="GO" id="GO:0090486">
    <property type="term" value="F:small RNA 2'-O-methyltransferase activity"/>
    <property type="evidence" value="ECO:0007669"/>
    <property type="project" value="UniProtKB-EC"/>
</dbReference>
<dbReference type="PANTHER" id="PTHR21404">
    <property type="entry name" value="HEN1"/>
    <property type="match status" value="1"/>
</dbReference>
<comment type="catalytic activity">
    <reaction evidence="12">
        <text>small RNA 3'-end nucleotide + S-adenosyl-L-methionine = small RNA 3'-end 2'-O-methylnucleotide + S-adenosyl-L-homocysteine + H(+)</text>
        <dbReference type="Rhea" id="RHEA:37887"/>
        <dbReference type="Rhea" id="RHEA-COMP:10415"/>
        <dbReference type="Rhea" id="RHEA-COMP:10416"/>
        <dbReference type="ChEBI" id="CHEBI:15378"/>
        <dbReference type="ChEBI" id="CHEBI:57856"/>
        <dbReference type="ChEBI" id="CHEBI:59789"/>
        <dbReference type="ChEBI" id="CHEBI:74896"/>
        <dbReference type="ChEBI" id="CHEBI:74898"/>
        <dbReference type="EC" id="2.1.1.386"/>
    </reaction>
</comment>
<evidence type="ECO:0000256" key="11">
    <source>
        <dbReference type="ARBA" id="ARBA00035025"/>
    </source>
</evidence>
<dbReference type="GO" id="GO:0030422">
    <property type="term" value="P:siRNA processing"/>
    <property type="evidence" value="ECO:0007669"/>
    <property type="project" value="TreeGrafter"/>
</dbReference>